<dbReference type="EMBL" id="MHMQ01000036">
    <property type="protein sequence ID" value="OGZ29466.1"/>
    <property type="molecule type" value="Genomic_DNA"/>
</dbReference>
<protein>
    <submittedName>
        <fullName evidence="1">Uncharacterized protein</fullName>
    </submittedName>
</protein>
<organism evidence="1 2">
    <name type="scientific">Candidatus Niyogibacteria bacterium RIFCSPLOWO2_01_FULL_45_48</name>
    <dbReference type="NCBI Taxonomy" id="1801724"/>
    <lineage>
        <taxon>Bacteria</taxon>
        <taxon>Candidatus Niyogiibacteriota</taxon>
    </lineage>
</organism>
<name>A0A1G2EUI4_9BACT</name>
<proteinExistence type="predicted"/>
<evidence type="ECO:0000313" key="1">
    <source>
        <dbReference type="EMBL" id="OGZ29466.1"/>
    </source>
</evidence>
<dbReference type="AlphaFoldDB" id="A0A1G2EUI4"/>
<sequence length="84" mass="9714">MARVVRPGGEIRLGRVLIGKEYEPQRILSQGIEETLKHLEEMGFEVEKIKTPSDDTYEYDSDHKPIKLLAEAYLVTIRKRESRG</sequence>
<reference evidence="1 2" key="1">
    <citation type="journal article" date="2016" name="Nat. Commun.">
        <title>Thousands of microbial genomes shed light on interconnected biogeochemical processes in an aquifer system.</title>
        <authorList>
            <person name="Anantharaman K."/>
            <person name="Brown C.T."/>
            <person name="Hug L.A."/>
            <person name="Sharon I."/>
            <person name="Castelle C.J."/>
            <person name="Probst A.J."/>
            <person name="Thomas B.C."/>
            <person name="Singh A."/>
            <person name="Wilkins M.J."/>
            <person name="Karaoz U."/>
            <person name="Brodie E.L."/>
            <person name="Williams K.H."/>
            <person name="Hubbard S.S."/>
            <person name="Banfield J.F."/>
        </authorList>
    </citation>
    <scope>NUCLEOTIDE SEQUENCE [LARGE SCALE GENOMIC DNA]</scope>
</reference>
<comment type="caution">
    <text evidence="1">The sequence shown here is derived from an EMBL/GenBank/DDBJ whole genome shotgun (WGS) entry which is preliminary data.</text>
</comment>
<gene>
    <name evidence="1" type="ORF">A2931_01645</name>
</gene>
<accession>A0A1G2EUI4</accession>
<dbReference type="Proteomes" id="UP000177486">
    <property type="component" value="Unassembled WGS sequence"/>
</dbReference>
<evidence type="ECO:0000313" key="2">
    <source>
        <dbReference type="Proteomes" id="UP000177486"/>
    </source>
</evidence>